<reference evidence="19 22" key="3">
    <citation type="submission" date="2020-04" db="EMBL/GenBank/DDBJ databases">
        <title>The Whole Genome Analysis of High salt-tolerant Sphingobium yanoikuyae YC-XJ2 with Aryl organophosphorus flame retardants (aryl-OPFRs)-degrading capacity and characteristics of Related phosphotriesterase.</title>
        <authorList>
            <person name="Li X."/>
        </authorList>
    </citation>
    <scope>NUCLEOTIDE SEQUENCE [LARGE SCALE GENOMIC DNA]</scope>
    <source>
        <strain evidence="19 22">YC-XJ2</strain>
    </source>
</reference>
<name>A0A0J9CZ64_SPHYA</name>
<accession>A0A0J9CZ64</accession>
<evidence type="ECO:0000313" key="17">
    <source>
        <dbReference type="EMBL" id="MDH2133809.1"/>
    </source>
</evidence>
<evidence type="ECO:0000313" key="16">
    <source>
        <dbReference type="EMBL" id="ATP19111.1"/>
    </source>
</evidence>
<feature type="short sequence motif" description="TonB box" evidence="11">
    <location>
        <begin position="32"/>
        <end position="38"/>
    </location>
</feature>
<dbReference type="PANTHER" id="PTHR30069">
    <property type="entry name" value="TONB-DEPENDENT OUTER MEMBRANE RECEPTOR"/>
    <property type="match status" value="1"/>
</dbReference>
<keyword evidence="7 10" id="KW-0472">Membrane</keyword>
<dbReference type="InterPro" id="IPR000531">
    <property type="entry name" value="Beta-barrel_TonB"/>
</dbReference>
<evidence type="ECO:0000256" key="11">
    <source>
        <dbReference type="PROSITE-ProRule" id="PRU10143"/>
    </source>
</evidence>
<reference evidence="17" key="4">
    <citation type="submission" date="2022-09" db="EMBL/GenBank/DDBJ databases">
        <title>Intensive care unit water sources are persistently colonized with multi-drug resistant bacteria and are the site of extensive horizontal gene transfer of antibiotic resistance genes.</title>
        <authorList>
            <person name="Diorio-Toth L."/>
        </authorList>
    </citation>
    <scope>NUCLEOTIDE SEQUENCE</scope>
    <source>
        <strain evidence="17">GD03659</strain>
    </source>
</reference>
<feature type="domain" description="TonB-dependent receptor-like beta-barrel" evidence="14">
    <location>
        <begin position="252"/>
        <end position="812"/>
    </location>
</feature>
<evidence type="ECO:0000256" key="13">
    <source>
        <dbReference type="SAM" id="SignalP"/>
    </source>
</evidence>
<feature type="chain" id="PRO_5040667319" evidence="13">
    <location>
        <begin position="23"/>
        <end position="852"/>
    </location>
</feature>
<evidence type="ECO:0000256" key="6">
    <source>
        <dbReference type="ARBA" id="ARBA00023077"/>
    </source>
</evidence>
<feature type="signal peptide" evidence="13">
    <location>
        <begin position="1"/>
        <end position="22"/>
    </location>
</feature>
<keyword evidence="3 10" id="KW-1134">Transmembrane beta strand</keyword>
<dbReference type="Proteomes" id="UP000464086">
    <property type="component" value="Chromosome"/>
</dbReference>
<keyword evidence="6 11" id="KW-0798">TonB box</keyword>
<dbReference type="EMBL" id="JAOCKX010000042">
    <property type="protein sequence ID" value="MDH2133809.1"/>
    <property type="molecule type" value="Genomic_DNA"/>
</dbReference>
<dbReference type="InterPro" id="IPR039426">
    <property type="entry name" value="TonB-dep_rcpt-like"/>
</dbReference>
<dbReference type="SUPFAM" id="SSF56935">
    <property type="entry name" value="Porins"/>
    <property type="match status" value="1"/>
</dbReference>
<dbReference type="GO" id="GO:0015344">
    <property type="term" value="F:siderophore uptake transmembrane transporter activity"/>
    <property type="evidence" value="ECO:0007669"/>
    <property type="project" value="TreeGrafter"/>
</dbReference>
<keyword evidence="4 10" id="KW-0812">Transmembrane</keyword>
<dbReference type="GO" id="GO:0044718">
    <property type="term" value="P:siderophore transmembrane transport"/>
    <property type="evidence" value="ECO:0007669"/>
    <property type="project" value="TreeGrafter"/>
</dbReference>
<dbReference type="InterPro" id="IPR037066">
    <property type="entry name" value="Plug_dom_sf"/>
</dbReference>
<dbReference type="InterPro" id="IPR010916">
    <property type="entry name" value="TonB_box_CS"/>
</dbReference>
<evidence type="ECO:0000256" key="8">
    <source>
        <dbReference type="ARBA" id="ARBA00023170"/>
    </source>
</evidence>
<dbReference type="Gene3D" id="2.40.170.20">
    <property type="entry name" value="TonB-dependent receptor, beta-barrel domain"/>
    <property type="match status" value="1"/>
</dbReference>
<dbReference type="PROSITE" id="PS00430">
    <property type="entry name" value="TONB_DEPENDENT_REC_1"/>
    <property type="match status" value="1"/>
</dbReference>
<dbReference type="Proteomes" id="UP000037029">
    <property type="component" value="Chromosome"/>
</dbReference>
<dbReference type="EMBL" id="CP020925">
    <property type="protein sequence ID" value="ATP19111.1"/>
    <property type="molecule type" value="Genomic_DNA"/>
</dbReference>
<evidence type="ECO:0000256" key="9">
    <source>
        <dbReference type="ARBA" id="ARBA00023237"/>
    </source>
</evidence>
<feature type="domain" description="TonB-dependent receptor plug" evidence="15">
    <location>
        <begin position="51"/>
        <end position="155"/>
    </location>
</feature>
<evidence type="ECO:0000313" key="18">
    <source>
        <dbReference type="EMBL" id="QHD66410.1"/>
    </source>
</evidence>
<dbReference type="Proteomes" id="UP001162318">
    <property type="component" value="Unassembled WGS sequence"/>
</dbReference>
<keyword evidence="8 16" id="KW-0675">Receptor</keyword>
<dbReference type="InterPro" id="IPR012910">
    <property type="entry name" value="Plug_dom"/>
</dbReference>
<protein>
    <submittedName>
        <fullName evidence="16">TonB-dependent receptor</fullName>
    </submittedName>
</protein>
<keyword evidence="5 13" id="KW-0732">Signal</keyword>
<gene>
    <name evidence="16" type="ORF">BV87_12305</name>
    <name evidence="18" type="ORF">GS397_04515</name>
    <name evidence="19" type="ORF">HH800_12815</name>
    <name evidence="17" type="ORF">N5J77_21985</name>
</gene>
<dbReference type="Pfam" id="PF00593">
    <property type="entry name" value="TonB_dep_Rec_b-barrel"/>
    <property type="match status" value="1"/>
</dbReference>
<evidence type="ECO:0000256" key="1">
    <source>
        <dbReference type="ARBA" id="ARBA00004571"/>
    </source>
</evidence>
<comment type="subcellular location">
    <subcellularLocation>
        <location evidence="1 10">Cell outer membrane</location>
        <topology evidence="1 10">Multi-pass membrane protein</topology>
    </subcellularLocation>
</comment>
<dbReference type="InterPro" id="IPR036942">
    <property type="entry name" value="Beta-barrel_TonB_sf"/>
</dbReference>
<evidence type="ECO:0000256" key="5">
    <source>
        <dbReference type="ARBA" id="ARBA00022729"/>
    </source>
</evidence>
<evidence type="ECO:0000259" key="14">
    <source>
        <dbReference type="Pfam" id="PF00593"/>
    </source>
</evidence>
<evidence type="ECO:0000313" key="19">
    <source>
        <dbReference type="EMBL" id="QJR02974.1"/>
    </source>
</evidence>
<dbReference type="Proteomes" id="UP000502611">
    <property type="component" value="Chromosome"/>
</dbReference>
<dbReference type="PROSITE" id="PS52016">
    <property type="entry name" value="TONB_DEPENDENT_REC_3"/>
    <property type="match status" value="1"/>
</dbReference>
<comment type="similarity">
    <text evidence="10 12">Belongs to the TonB-dependent receptor family.</text>
</comment>
<evidence type="ECO:0000256" key="4">
    <source>
        <dbReference type="ARBA" id="ARBA00022692"/>
    </source>
</evidence>
<sequence length="852" mass="91407">MKQFLKCSAAILAVAAPAVAFAQSTGSDDFDSIIVTGAVVNQGVGGVKIPDSPKAKVVLGQEIIQAQRPGQSVNEIINLVPGVSFTNNDPWGSSGGSFTIRGFSSDRISQTFDGIPLNDSGNYAIYTNQQVDAELIENVNVNLGSTDVDSPTAAAVGGTVNIKTLEPSDDYGVLASVSYGNIVADGAGDRPYFRMFGVVNTGDLTGHGTKAWISASRIRNDAAFANYGKVSKQQYNAKIWQDIGSNGDFISVAAHYNQNRNNFGGSPFRASAFTGDKSDRFYDIAGGYPCQVSQTSTPNACGTDFERRFNPSNTGNVRANSKFTLAERLTLSVDGAYQWVKANGGGTTSANETFFTDSTGFTGTGNYGGSFYFGRDLNGDGVLGRVTLLQPSQTNTRRWVGIANLAYEISDGQRVRLSYSYDRARHRQTGYAGFLDNGGTPFDVFPINDPVLDAAGNALQKRDRKSIAELNQIAGEYRGQFFEDKLSVLIGGRLPFFKRELNQYCFTTSSGGFVNCVPEDQQADYIATHPYSFNETTGRATGSALPQARKLKYDKFLPNVGATFKITPEISIAGSYAKNLSVPSTDALYNAFIFPVDSDSAYRAPETSDSFDASLRYTSSKVQAAVTGWYSKYKNRLVTAYDIDGNGTDTNLGPVKKYGVDANISYSPIKEITAYLFGSYIKSEIQNDAVTGSCAATSDIALAGLCYVQDGVAYLRTSGKRERSAPKYLFGGRLQGNLGDFTLGVQAKKTSSRYLNDINGEIQSVTLTDGTSKMIFPGAKFGAYTVVDLDLRYSLASVGMEKGAIQLNVSNLFDKYYVGSFSGGLDTLASSSSAFVNFGSPRAISASLIIGF</sequence>
<dbReference type="Gene3D" id="2.170.130.10">
    <property type="entry name" value="TonB-dependent receptor, plug domain"/>
    <property type="match status" value="1"/>
</dbReference>
<dbReference type="PANTHER" id="PTHR30069:SF29">
    <property type="entry name" value="HEMOGLOBIN AND HEMOGLOBIN-HAPTOGLOBIN-BINDING PROTEIN 1-RELATED"/>
    <property type="match status" value="1"/>
</dbReference>
<evidence type="ECO:0000256" key="10">
    <source>
        <dbReference type="PROSITE-ProRule" id="PRU01360"/>
    </source>
</evidence>
<dbReference type="AlphaFoldDB" id="A0A0J9CZ64"/>
<keyword evidence="9 10" id="KW-0998">Cell outer membrane</keyword>
<dbReference type="RefSeq" id="WP_048938171.1">
    <property type="nucleotide sequence ID" value="NZ_CP020925.1"/>
</dbReference>
<evidence type="ECO:0000256" key="7">
    <source>
        <dbReference type="ARBA" id="ARBA00023136"/>
    </source>
</evidence>
<dbReference type="Pfam" id="PF07715">
    <property type="entry name" value="Plug"/>
    <property type="match status" value="1"/>
</dbReference>
<dbReference type="EMBL" id="CP047218">
    <property type="protein sequence ID" value="QHD66410.1"/>
    <property type="molecule type" value="Genomic_DNA"/>
</dbReference>
<keyword evidence="2 10" id="KW-0813">Transport</keyword>
<evidence type="ECO:0000313" key="22">
    <source>
        <dbReference type="Proteomes" id="UP000502611"/>
    </source>
</evidence>
<evidence type="ECO:0000313" key="20">
    <source>
        <dbReference type="Proteomes" id="UP000037029"/>
    </source>
</evidence>
<proteinExistence type="inferred from homology"/>
<evidence type="ECO:0000313" key="21">
    <source>
        <dbReference type="Proteomes" id="UP000464086"/>
    </source>
</evidence>
<evidence type="ECO:0000259" key="15">
    <source>
        <dbReference type="Pfam" id="PF07715"/>
    </source>
</evidence>
<dbReference type="GO" id="GO:0009279">
    <property type="term" value="C:cell outer membrane"/>
    <property type="evidence" value="ECO:0007669"/>
    <property type="project" value="UniProtKB-SubCell"/>
</dbReference>
<reference evidence="18 21" key="2">
    <citation type="submission" date="2019-12" db="EMBL/GenBank/DDBJ databases">
        <title>Functional and genomic insights into the Sphingobium yanoikuyae YC-JY1, a bacterium efficiently degrading bisphenol A.</title>
        <authorList>
            <person name="Jia Y."/>
            <person name="Li X."/>
            <person name="Wang J."/>
            <person name="Eltoukhy A."/>
            <person name="Lamraoui I."/>
            <person name="Yan Y."/>
        </authorList>
    </citation>
    <scope>NUCLEOTIDE SEQUENCE [LARGE SCALE GENOMIC DNA]</scope>
    <source>
        <strain evidence="18 21">YC-JY1</strain>
    </source>
</reference>
<evidence type="ECO:0000256" key="2">
    <source>
        <dbReference type="ARBA" id="ARBA00022448"/>
    </source>
</evidence>
<evidence type="ECO:0000256" key="3">
    <source>
        <dbReference type="ARBA" id="ARBA00022452"/>
    </source>
</evidence>
<evidence type="ECO:0000256" key="12">
    <source>
        <dbReference type="RuleBase" id="RU003357"/>
    </source>
</evidence>
<organism evidence="16 20">
    <name type="scientific">Sphingobium yanoikuyae</name>
    <name type="common">Sphingomonas yanoikuyae</name>
    <dbReference type="NCBI Taxonomy" id="13690"/>
    <lineage>
        <taxon>Bacteria</taxon>
        <taxon>Pseudomonadati</taxon>
        <taxon>Pseudomonadota</taxon>
        <taxon>Alphaproteobacteria</taxon>
        <taxon>Sphingomonadales</taxon>
        <taxon>Sphingomonadaceae</taxon>
        <taxon>Sphingobium</taxon>
    </lineage>
</organism>
<dbReference type="EMBL" id="CP053021">
    <property type="protein sequence ID" value="QJR02974.1"/>
    <property type="molecule type" value="Genomic_DNA"/>
</dbReference>
<reference evidence="16 20" key="1">
    <citation type="submission" date="2017-04" db="EMBL/GenBank/DDBJ databases">
        <title>Characterization, genome and methylation analysis of a phthalic acid esters degrading strain Sphingobium yanoikuyae SHJ.</title>
        <authorList>
            <person name="Feng L."/>
        </authorList>
    </citation>
    <scope>NUCLEOTIDE SEQUENCE [LARGE SCALE GENOMIC DNA]</scope>
    <source>
        <strain evidence="16 20">SHJ</strain>
    </source>
</reference>